<dbReference type="EMBL" id="CP127389">
    <property type="protein sequence ID" value="WIV88717.1"/>
    <property type="molecule type" value="Genomic_DNA"/>
</dbReference>
<evidence type="ECO:0000256" key="1">
    <source>
        <dbReference type="SAM" id="Phobius"/>
    </source>
</evidence>
<evidence type="ECO:0000313" key="3">
    <source>
        <dbReference type="Proteomes" id="UP001226651"/>
    </source>
</evidence>
<organism evidence="2 3">
    <name type="scientific">Proteus appendicitidis</name>
    <dbReference type="NCBI Taxonomy" id="3034648"/>
    <lineage>
        <taxon>Bacteria</taxon>
        <taxon>Pseudomonadati</taxon>
        <taxon>Pseudomonadota</taxon>
        <taxon>Gammaproteobacteria</taxon>
        <taxon>Enterobacterales</taxon>
        <taxon>Morganellaceae</taxon>
        <taxon>Proteus</taxon>
    </lineage>
</organism>
<feature type="transmembrane region" description="Helical" evidence="1">
    <location>
        <begin position="191"/>
        <end position="210"/>
    </location>
</feature>
<keyword evidence="1" id="KW-0472">Membrane</keyword>
<keyword evidence="1" id="KW-1133">Transmembrane helix</keyword>
<feature type="transmembrane region" description="Helical" evidence="1">
    <location>
        <begin position="216"/>
        <end position="235"/>
    </location>
</feature>
<sequence length="278" mass="31386">MGYIYDTTVIDWDREEQYNNKKRIERILNDTEDDENVAALITIEEADYVLKNLSTPTPYKSSKDTLFSVGDIVSSYSGNIYELYRVERIINEFRNINITATEYVGKNGNVYIRISGHAGVRTYLNATRYLANNPRIIYMGVGTQGMNSVSTGGARFAIVFSAAYRIVELIFRDEYDLTNFFVNITMDMAKLAISMQMTTLLTGSLVTAALAGGTSIIVVTLGVFIVGLVVAIALYKLDDEFKISETIIKNLKSYRDKKPETPYHPDQFFTQWGRLSRG</sequence>
<keyword evidence="3" id="KW-1185">Reference proteome</keyword>
<proteinExistence type="predicted"/>
<dbReference type="RefSeq" id="WP_285805262.1">
    <property type="nucleotide sequence ID" value="NZ_CP127389.1"/>
</dbReference>
<gene>
    <name evidence="2" type="ORF">QQS39_01515</name>
</gene>
<dbReference type="Proteomes" id="UP001226651">
    <property type="component" value="Chromosome"/>
</dbReference>
<evidence type="ECO:0000313" key="2">
    <source>
        <dbReference type="EMBL" id="WIV88717.1"/>
    </source>
</evidence>
<keyword evidence="1" id="KW-0812">Transmembrane</keyword>
<reference evidence="2 3" key="1">
    <citation type="submission" date="2023-06" db="EMBL/GenBank/DDBJ databases">
        <title>Proteus appendicitidis sp. nov., isolated from the appendiceal pus of an appendicitis patient in Yongzhou, China.</title>
        <authorList>
            <person name="Cai X."/>
        </authorList>
    </citation>
    <scope>NUCLEOTIDE SEQUENCE [LARGE SCALE GENOMIC DNA]</scope>
    <source>
        <strain evidence="2 3">HZ0627</strain>
    </source>
</reference>
<protein>
    <submittedName>
        <fullName evidence="2">Uncharacterized protein</fullName>
    </submittedName>
</protein>
<accession>A0ABY8Y9X1</accession>
<name>A0ABY8Y9X1_9GAMM</name>